<reference evidence="6 7" key="1">
    <citation type="submission" date="2017-11" db="EMBL/GenBank/DDBJ databases">
        <title>Infants hospitalized years apart are colonized by the same room-sourced microbial strains.</title>
        <authorList>
            <person name="Brooks B."/>
            <person name="Olm M.R."/>
            <person name="Firek B.A."/>
            <person name="Baker R."/>
            <person name="Thomas B.C."/>
            <person name="Morowitz M.J."/>
            <person name="Banfield J.F."/>
        </authorList>
    </citation>
    <scope>NUCLEOTIDE SEQUENCE [LARGE SCALE GENOMIC DNA]</scope>
    <source>
        <strain evidence="6">S2_009_000_R2_76</strain>
    </source>
</reference>
<evidence type="ECO:0000256" key="3">
    <source>
        <dbReference type="ARBA" id="ARBA00022837"/>
    </source>
</evidence>
<dbReference type="PANTHER" id="PTHR12143">
    <property type="entry name" value="PEPTIDE N-GLYCANASE PNGASE -RELATED"/>
    <property type="match status" value="1"/>
</dbReference>
<dbReference type="InterPro" id="IPR012939">
    <property type="entry name" value="Glyco_hydro_92"/>
</dbReference>
<dbReference type="NCBIfam" id="TIGR01180">
    <property type="entry name" value="aman2_put"/>
    <property type="match status" value="1"/>
</dbReference>
<dbReference type="EMBL" id="QFOI01000601">
    <property type="protein sequence ID" value="PZP40542.1"/>
    <property type="molecule type" value="Genomic_DNA"/>
</dbReference>
<dbReference type="Gene3D" id="3.30.2080.10">
    <property type="entry name" value="GH92 mannosidase domain"/>
    <property type="match status" value="1"/>
</dbReference>
<dbReference type="Pfam" id="PF17678">
    <property type="entry name" value="Glyco_hydro_92N"/>
    <property type="match status" value="1"/>
</dbReference>
<dbReference type="InterPro" id="IPR014718">
    <property type="entry name" value="GH-type_carb-bd"/>
</dbReference>
<name>A0A2W5GB12_9SPHI</name>
<dbReference type="SUPFAM" id="SSF48208">
    <property type="entry name" value="Six-hairpin glycosidases"/>
    <property type="match status" value="1"/>
</dbReference>
<accession>A0A2W5GB12</accession>
<dbReference type="GO" id="GO:0000224">
    <property type="term" value="F:peptide-N4-(N-acetyl-beta-glucosaminyl)asparagine amidase activity"/>
    <property type="evidence" value="ECO:0007669"/>
    <property type="project" value="TreeGrafter"/>
</dbReference>
<evidence type="ECO:0000256" key="2">
    <source>
        <dbReference type="ARBA" id="ARBA00011245"/>
    </source>
</evidence>
<evidence type="ECO:0000256" key="1">
    <source>
        <dbReference type="ARBA" id="ARBA00001913"/>
    </source>
</evidence>
<gene>
    <name evidence="6" type="ORF">DI598_19260</name>
</gene>
<evidence type="ECO:0000313" key="7">
    <source>
        <dbReference type="Proteomes" id="UP000249645"/>
    </source>
</evidence>
<feature type="domain" description="Glycosyl hydrolase family 92 N-terminal" evidence="5">
    <location>
        <begin position="1"/>
        <end position="92"/>
    </location>
</feature>
<dbReference type="FunFam" id="1.20.1050.60:FF:000001">
    <property type="entry name" value="Putative alpha-1,2-mannosidase"/>
    <property type="match status" value="1"/>
</dbReference>
<evidence type="ECO:0000313" key="6">
    <source>
        <dbReference type="EMBL" id="PZP40542.1"/>
    </source>
</evidence>
<protein>
    <submittedName>
        <fullName evidence="6">Uncharacterized protein</fullName>
    </submittedName>
</protein>
<comment type="cofactor">
    <cofactor evidence="1">
        <name>Ca(2+)</name>
        <dbReference type="ChEBI" id="CHEBI:29108"/>
    </cofactor>
</comment>
<dbReference type="AlphaFoldDB" id="A0A2W5GB12"/>
<organism evidence="6 7">
    <name type="scientific">Pseudopedobacter saltans</name>
    <dbReference type="NCBI Taxonomy" id="151895"/>
    <lineage>
        <taxon>Bacteria</taxon>
        <taxon>Pseudomonadati</taxon>
        <taxon>Bacteroidota</taxon>
        <taxon>Sphingobacteriia</taxon>
        <taxon>Sphingobacteriales</taxon>
        <taxon>Sphingobacteriaceae</taxon>
        <taxon>Pseudopedobacter</taxon>
    </lineage>
</organism>
<dbReference type="GO" id="GO:0006516">
    <property type="term" value="P:glycoprotein catabolic process"/>
    <property type="evidence" value="ECO:0007669"/>
    <property type="project" value="TreeGrafter"/>
</dbReference>
<dbReference type="GO" id="GO:0005829">
    <property type="term" value="C:cytosol"/>
    <property type="evidence" value="ECO:0007669"/>
    <property type="project" value="TreeGrafter"/>
</dbReference>
<dbReference type="InterPro" id="IPR050883">
    <property type="entry name" value="PNGase"/>
</dbReference>
<dbReference type="InterPro" id="IPR041371">
    <property type="entry name" value="GH92_N"/>
</dbReference>
<evidence type="ECO:0000259" key="4">
    <source>
        <dbReference type="Pfam" id="PF07971"/>
    </source>
</evidence>
<sequence>MDLEHGINWDRPVATYIKKLDDFTLVGYRFSKGWAPDQRLWFAIKTNKPISDLKLFDSTKEVQGTELTSIKVKAVLSLGNKGGEVLYKVGLSPVSYEGALNNIQMELPGWDFEKARKDARNAWDKQLSVVNYNTADPDRKTVFYTAMYHAMIQPSLSNDFDKSYRGTDKKVYEKASFNNYTVFSLWDTYRTLHPLMTILQPNRESDFINSLLAIYQQQGFLPIWPLMGGETYCMIGYPAVPVIADAILKDFKGFDVNLAYEAMKKTANQDTFGINYLKNLGYIPADKENESVAKAMEYAISDYSIAKVAQKLGKEDDYQYYLKRSQLYRQYFDKTVGFVRGKMSDGSWRTPFDPFEAKHRENDYTEGNAWQYTWLVPQDPYGLIALFGDDKAFTDKLDSLFNAKGSLGPNASPDISGLIGMYSQGNEPNHHTPYLYAYAGQQWKTAEKIRQIDREFFTSKPDGLCGNDDCGQMSAWYVMSALGFYPVNTADGNFVFGSPLMTKATIKVDKNKTFTVVAENNNSKNIYIQSVVLNGKPYTKTYISYKEIMAGGTLKFIMGAQPNKKFGVNKADRP</sequence>
<dbReference type="InterPro" id="IPR005887">
    <property type="entry name" value="GH92_a_mannosidase_put"/>
</dbReference>
<dbReference type="GO" id="GO:0030246">
    <property type="term" value="F:carbohydrate binding"/>
    <property type="evidence" value="ECO:0007669"/>
    <property type="project" value="InterPro"/>
</dbReference>
<feature type="domain" description="Glycosyl hydrolase family 92" evidence="4">
    <location>
        <begin position="99"/>
        <end position="559"/>
    </location>
</feature>
<dbReference type="FunFam" id="3.30.2080.10:FF:000001">
    <property type="entry name" value="Alpha-1,2-mannosidase subfamily"/>
    <property type="match status" value="1"/>
</dbReference>
<dbReference type="Pfam" id="PF07971">
    <property type="entry name" value="Glyco_hydro_92"/>
    <property type="match status" value="1"/>
</dbReference>
<comment type="caution">
    <text evidence="6">The sequence shown here is derived from an EMBL/GenBank/DDBJ whole genome shotgun (WGS) entry which is preliminary data.</text>
</comment>
<proteinExistence type="predicted"/>
<dbReference type="Gene3D" id="2.70.98.10">
    <property type="match status" value="1"/>
</dbReference>
<dbReference type="InterPro" id="IPR008928">
    <property type="entry name" value="6-hairpin_glycosidase_sf"/>
</dbReference>
<dbReference type="PANTHER" id="PTHR12143:SF39">
    <property type="entry name" value="SECRETED PROTEIN"/>
    <property type="match status" value="1"/>
</dbReference>
<comment type="subunit">
    <text evidence="2">Monomer.</text>
</comment>
<dbReference type="Proteomes" id="UP000249645">
    <property type="component" value="Unassembled WGS sequence"/>
</dbReference>
<evidence type="ECO:0000259" key="5">
    <source>
        <dbReference type="Pfam" id="PF17678"/>
    </source>
</evidence>
<keyword evidence="3" id="KW-0106">Calcium</keyword>
<dbReference type="Gene3D" id="1.20.1050.60">
    <property type="entry name" value="alpha-1,2-mannosidase"/>
    <property type="match status" value="1"/>
</dbReference>
<dbReference type="GO" id="GO:0005975">
    <property type="term" value="P:carbohydrate metabolic process"/>
    <property type="evidence" value="ECO:0007669"/>
    <property type="project" value="InterPro"/>
</dbReference>